<reference evidence="2 3" key="1">
    <citation type="submission" date="2024-02" db="EMBL/GenBank/DDBJ databases">
        <title>De novo assembly and annotation of 12 fungi associated with fruit tree decline syndrome in Ontario, Canada.</title>
        <authorList>
            <person name="Sulman M."/>
            <person name="Ellouze W."/>
            <person name="Ilyukhin E."/>
        </authorList>
    </citation>
    <scope>NUCLEOTIDE SEQUENCE [LARGE SCALE GENOMIC DNA]</scope>
    <source>
        <strain evidence="2 3">M97-236</strain>
    </source>
</reference>
<feature type="transmembrane region" description="Helical" evidence="1">
    <location>
        <begin position="70"/>
        <end position="96"/>
    </location>
</feature>
<keyword evidence="1" id="KW-0472">Membrane</keyword>
<comment type="caution">
    <text evidence="2">The sequence shown here is derived from an EMBL/GenBank/DDBJ whole genome shotgun (WGS) entry which is preliminary data.</text>
</comment>
<evidence type="ECO:0000313" key="3">
    <source>
        <dbReference type="Proteomes" id="UP001521222"/>
    </source>
</evidence>
<keyword evidence="1" id="KW-1133">Transmembrane helix</keyword>
<protein>
    <submittedName>
        <fullName evidence="2">Uncharacterized protein</fullName>
    </submittedName>
</protein>
<evidence type="ECO:0000313" key="2">
    <source>
        <dbReference type="EMBL" id="KAL1599221.1"/>
    </source>
</evidence>
<name>A0ABR3R483_9PLEO</name>
<keyword evidence="1" id="KW-0812">Transmembrane</keyword>
<dbReference type="EMBL" id="JAKIXB020000020">
    <property type="protein sequence ID" value="KAL1599221.1"/>
    <property type="molecule type" value="Genomic_DNA"/>
</dbReference>
<gene>
    <name evidence="2" type="ORF">SLS59_006237</name>
</gene>
<organism evidence="2 3">
    <name type="scientific">Nothophoma quercina</name>
    <dbReference type="NCBI Taxonomy" id="749835"/>
    <lineage>
        <taxon>Eukaryota</taxon>
        <taxon>Fungi</taxon>
        <taxon>Dikarya</taxon>
        <taxon>Ascomycota</taxon>
        <taxon>Pezizomycotina</taxon>
        <taxon>Dothideomycetes</taxon>
        <taxon>Pleosporomycetidae</taxon>
        <taxon>Pleosporales</taxon>
        <taxon>Pleosporineae</taxon>
        <taxon>Didymellaceae</taxon>
        <taxon>Nothophoma</taxon>
    </lineage>
</organism>
<dbReference type="Proteomes" id="UP001521222">
    <property type="component" value="Unassembled WGS sequence"/>
</dbReference>
<accession>A0ABR3R483</accession>
<sequence>MAAGNIPIYYESSWSILSTIGLVNILFGFLVVGITGYSPIALVPITVSTATAIANGLCYYAMYQSHSRNAVLVASIFAEVFWLVGTSASECAWMMYIDILASRIATSAHSRRSISNERLGSRGIFRQTDLDGDVRMYSMSHPKPGTSALEFVSSSQERIVVNAEGGAPRTKSLTESVDSVRDDLRDRSNIGAINKTVEFEFRESIQ</sequence>
<feature type="transmembrane region" description="Helical" evidence="1">
    <location>
        <begin position="12"/>
        <end position="34"/>
    </location>
</feature>
<evidence type="ECO:0000256" key="1">
    <source>
        <dbReference type="SAM" id="Phobius"/>
    </source>
</evidence>
<feature type="transmembrane region" description="Helical" evidence="1">
    <location>
        <begin position="40"/>
        <end position="63"/>
    </location>
</feature>
<keyword evidence="3" id="KW-1185">Reference proteome</keyword>
<proteinExistence type="predicted"/>